<evidence type="ECO:0000313" key="12">
    <source>
        <dbReference type="EMBL" id="RVW84491.1"/>
    </source>
</evidence>
<evidence type="ECO:0000256" key="3">
    <source>
        <dbReference type="ARBA" id="ARBA00022695"/>
    </source>
</evidence>
<dbReference type="Pfam" id="PF01107">
    <property type="entry name" value="MP"/>
    <property type="match status" value="1"/>
</dbReference>
<dbReference type="Pfam" id="PF17919">
    <property type="entry name" value="RT_RNaseH_2"/>
    <property type="match status" value="1"/>
</dbReference>
<keyword evidence="1" id="KW-0645">Protease</keyword>
<gene>
    <name evidence="12" type="primary">ORF_5</name>
    <name evidence="12" type="ORF">CK203_041236</name>
</gene>
<feature type="compositionally biased region" description="Basic and acidic residues" evidence="8">
    <location>
        <begin position="990"/>
        <end position="1012"/>
    </location>
</feature>
<keyword evidence="2" id="KW-0808">Transferase</keyword>
<evidence type="ECO:0000259" key="11">
    <source>
        <dbReference type="Pfam" id="PF24496"/>
    </source>
</evidence>
<keyword evidence="3" id="KW-0548">Nucleotidyltransferase</keyword>
<dbReference type="GO" id="GO:0008233">
    <property type="term" value="F:peptidase activity"/>
    <property type="evidence" value="ECO:0007669"/>
    <property type="project" value="UniProtKB-KW"/>
</dbReference>
<dbReference type="SUPFAM" id="SSF56672">
    <property type="entry name" value="DNA/RNA polymerases"/>
    <property type="match status" value="1"/>
</dbReference>
<evidence type="ECO:0000256" key="4">
    <source>
        <dbReference type="ARBA" id="ARBA00022722"/>
    </source>
</evidence>
<dbReference type="InterPro" id="IPR051320">
    <property type="entry name" value="Viral_Replic_Matur_Polypro"/>
</dbReference>
<evidence type="ECO:0000256" key="1">
    <source>
        <dbReference type="ARBA" id="ARBA00022670"/>
    </source>
</evidence>
<dbReference type="Pfam" id="PF00078">
    <property type="entry name" value="RVT_1"/>
    <property type="match status" value="1"/>
</dbReference>
<evidence type="ECO:0000256" key="2">
    <source>
        <dbReference type="ARBA" id="ARBA00022679"/>
    </source>
</evidence>
<name>A0A438HJ63_VITVI</name>
<dbReference type="InterPro" id="IPR041577">
    <property type="entry name" value="RT_RNaseH_2"/>
</dbReference>
<keyword evidence="4" id="KW-0540">Nuclease</keyword>
<dbReference type="FunFam" id="3.10.10.10:FF:000007">
    <property type="entry name" value="Retrovirus-related Pol polyprotein from transposon 17.6-like Protein"/>
    <property type="match status" value="1"/>
</dbReference>
<protein>
    <submittedName>
        <fullName evidence="12">Enzymatic polyprotein</fullName>
    </submittedName>
</protein>
<keyword evidence="7" id="KW-0695">RNA-directed DNA polymerase</keyword>
<dbReference type="InterPro" id="IPR056010">
    <property type="entry name" value="DUF7588"/>
</dbReference>
<organism evidence="12 13">
    <name type="scientific">Vitis vinifera</name>
    <name type="common">Grape</name>
    <dbReference type="NCBI Taxonomy" id="29760"/>
    <lineage>
        <taxon>Eukaryota</taxon>
        <taxon>Viridiplantae</taxon>
        <taxon>Streptophyta</taxon>
        <taxon>Embryophyta</taxon>
        <taxon>Tracheophyta</taxon>
        <taxon>Spermatophyta</taxon>
        <taxon>Magnoliopsida</taxon>
        <taxon>eudicotyledons</taxon>
        <taxon>Gunneridae</taxon>
        <taxon>Pentapetalae</taxon>
        <taxon>rosids</taxon>
        <taxon>Vitales</taxon>
        <taxon>Vitaceae</taxon>
        <taxon>Viteae</taxon>
        <taxon>Vitis</taxon>
    </lineage>
</organism>
<dbReference type="Gene3D" id="3.10.10.10">
    <property type="entry name" value="HIV Type 1 Reverse Transcriptase, subunit A, domain 1"/>
    <property type="match status" value="1"/>
</dbReference>
<dbReference type="EMBL" id="QGNW01000215">
    <property type="protein sequence ID" value="RVW84491.1"/>
    <property type="molecule type" value="Genomic_DNA"/>
</dbReference>
<proteinExistence type="predicted"/>
<dbReference type="GO" id="GO:0006508">
    <property type="term" value="P:proteolysis"/>
    <property type="evidence" value="ECO:0007669"/>
    <property type="project" value="UniProtKB-KW"/>
</dbReference>
<reference evidence="12 13" key="1">
    <citation type="journal article" date="2018" name="PLoS Genet.">
        <title>Population sequencing reveals clonal diversity and ancestral inbreeding in the grapevine cultivar Chardonnay.</title>
        <authorList>
            <person name="Roach M.J."/>
            <person name="Johnson D.L."/>
            <person name="Bohlmann J."/>
            <person name="van Vuuren H.J."/>
            <person name="Jones S.J."/>
            <person name="Pretorius I.S."/>
            <person name="Schmidt S.A."/>
            <person name="Borneman A.R."/>
        </authorList>
    </citation>
    <scope>NUCLEOTIDE SEQUENCE [LARGE SCALE GENOMIC DNA]</scope>
    <source>
        <strain evidence="13">cv. Chardonnay</strain>
        <tissue evidence="12">Leaf</tissue>
    </source>
</reference>
<dbReference type="InterPro" id="IPR028919">
    <property type="entry name" value="Viral_movement"/>
</dbReference>
<evidence type="ECO:0000256" key="5">
    <source>
        <dbReference type="ARBA" id="ARBA00022759"/>
    </source>
</evidence>
<dbReference type="Gene3D" id="3.30.70.270">
    <property type="match status" value="2"/>
</dbReference>
<feature type="domain" description="Reverse transcriptase" evidence="9">
    <location>
        <begin position="739"/>
        <end position="867"/>
    </location>
</feature>
<dbReference type="InterPro" id="IPR043128">
    <property type="entry name" value="Rev_trsase/Diguanyl_cyclase"/>
</dbReference>
<accession>A0A438HJ63</accession>
<evidence type="ECO:0000256" key="7">
    <source>
        <dbReference type="ARBA" id="ARBA00022918"/>
    </source>
</evidence>
<keyword evidence="6" id="KW-0378">Hydrolase</keyword>
<sequence>MSRRSSDSQDTVVNSEEINYPKIQNDLDDWKLPKVSNQEIYKKGTFKFFTDYTIKTSEMTVSLEQDDQVIRLLDNRSVEKHKKDGYNFIHFGMIQVAAKPLTRLGLNTAIVMCLRDNRHLEYRDSIIGAVQAGLNDGPVYFQCYPNFTVRLRDADILDSVVLHIKTHGFKIKPGNSPVSIITRFAYKSMNTSILWKDVDFPENWHFANAVPAIAQRSESIEQIVQYPDGGGELVFSKSFRHSSSPRVSVYEPSRASSSSIPVRTTREEEGSSSGNPKNVKLTGVRSYTNVARPFYSEENESTQESQQDESPVMSPTYSQMINTISLSDEDFEINKDLLRKDFYSEVNKQRNDWFFSTIPKVIRTIYQEEFYAYLRQEKKNIKFWIWFELFKQKEYPDYPCKYINNTSTKAKIWKTSDNIVIESIHPPEAKIEKNINGTIVTASPFKTKPEDKGTASASDIRRIMEQINYTNMFLITLGNQVNRVEEIIETQDHLKKPFVKNDNKPLFKPFELSKKFQENPQIDQTFIDRISQKVKDNLVIPETPQPLLSMKHLNLPIGESFWQALFGANGKKLIIKYKLSNAHICNQGICIKQTFILVKDLKEKVLLGVPFLSSIFPMWVDDQGIRTKLLDKEILFEFANPPGERSINTIKDQVIMAKQNHINLLKQEIALVRIEDQLKVKKTQDAIESLKNKIIKEVCSNIPNAFWHRKQHEDLMDKKLIRKSKSPWSCSAFYVQKQAELERGTPRLVINYKPLNDVLRWIRYPIPNKKDLLQRLGKSKVFSKFDMKSGFWQIQIAEKDRYKTAFVVPFGHYEWNVMPFGLKNAPSEFQNIMNEIFNQFSDFIIVYIDDVLIYSDSVEQHWKHLNKSSYSPRNFHPIQRSIEFADKFPDEIKDKKQLQRFLGSLNYVSDFIQDLSQLCAPLRQRLKKNPVPWNEDHTKIVKIVKSRVKTLPCLALADHKAFKIVETDASDIGFGGILKQRSNNQELLDSQDHGPKKDKQPFRSFKPTDSKNSHSALSEKFMPLYYDHFEVAGSSSHFNHHIPSASLGRYEILERKLELVDFHKLMLKAQATFSPLENGENKHSTPLVNDKLSEEELGYRMLRMYHHKTENLYSLKPDLRLLILEKAKSSAEERQIFISSYLQDLHLYLSTNIGLKVPGLSLVTDKEVDDSKICRMIEEPFQYQQGIKKMICNCNRNFTISRVCLDLQYYSPISIKFKDEDLLLTPEKLLDHGLVHQIICSDPNQVSQFGRKIALGLTQGFKMNKKFADAIIISKAPEWVSSGKLIPAQHIVSLHYQNRRPTRLSYPLLFSDICAEPIIKQIKHWRARTICRDFEAFPGNMGHLIAADSCHQIFCGKKLDPLPAMTITEDIKLLDEHRKDYF</sequence>
<evidence type="ECO:0000259" key="10">
    <source>
        <dbReference type="Pfam" id="PF17919"/>
    </source>
</evidence>
<feature type="region of interest" description="Disordered" evidence="8">
    <location>
        <begin position="987"/>
        <end position="1014"/>
    </location>
</feature>
<feature type="region of interest" description="Disordered" evidence="8">
    <location>
        <begin position="246"/>
        <end position="279"/>
    </location>
</feature>
<feature type="domain" description="DUF7588" evidence="11">
    <location>
        <begin position="335"/>
        <end position="396"/>
    </location>
</feature>
<evidence type="ECO:0000313" key="13">
    <source>
        <dbReference type="Proteomes" id="UP000288805"/>
    </source>
</evidence>
<dbReference type="PANTHER" id="PTHR33064">
    <property type="entry name" value="POL PROTEIN"/>
    <property type="match status" value="1"/>
</dbReference>
<dbReference type="InterPro" id="IPR000477">
    <property type="entry name" value="RT_dom"/>
</dbReference>
<dbReference type="PANTHER" id="PTHR33064:SF37">
    <property type="entry name" value="RIBONUCLEASE H"/>
    <property type="match status" value="1"/>
</dbReference>
<dbReference type="GO" id="GO:0003964">
    <property type="term" value="F:RNA-directed DNA polymerase activity"/>
    <property type="evidence" value="ECO:0007669"/>
    <property type="project" value="UniProtKB-KW"/>
</dbReference>
<feature type="domain" description="Reverse transcriptase/retrotransposon-derived protein RNase H-like" evidence="10">
    <location>
        <begin position="933"/>
        <end position="986"/>
    </location>
</feature>
<dbReference type="InterPro" id="IPR043502">
    <property type="entry name" value="DNA/RNA_pol_sf"/>
</dbReference>
<evidence type="ECO:0000256" key="6">
    <source>
        <dbReference type="ARBA" id="ARBA00022801"/>
    </source>
</evidence>
<dbReference type="Pfam" id="PF24496">
    <property type="entry name" value="DUF7588"/>
    <property type="match status" value="1"/>
</dbReference>
<evidence type="ECO:0000259" key="9">
    <source>
        <dbReference type="Pfam" id="PF00078"/>
    </source>
</evidence>
<dbReference type="CDD" id="cd01647">
    <property type="entry name" value="RT_LTR"/>
    <property type="match status" value="1"/>
</dbReference>
<dbReference type="Proteomes" id="UP000288805">
    <property type="component" value="Unassembled WGS sequence"/>
</dbReference>
<comment type="caution">
    <text evidence="12">The sequence shown here is derived from an EMBL/GenBank/DDBJ whole genome shotgun (WGS) entry which is preliminary data.</text>
</comment>
<dbReference type="GO" id="GO:0004519">
    <property type="term" value="F:endonuclease activity"/>
    <property type="evidence" value="ECO:0007669"/>
    <property type="project" value="UniProtKB-KW"/>
</dbReference>
<keyword evidence="5" id="KW-0255">Endonuclease</keyword>
<evidence type="ECO:0000256" key="8">
    <source>
        <dbReference type="SAM" id="MobiDB-lite"/>
    </source>
</evidence>